<keyword evidence="6 14" id="KW-0812">Transmembrane</keyword>
<dbReference type="PROSITE" id="PS52016">
    <property type="entry name" value="TONB_DEPENDENT_REC_3"/>
    <property type="match status" value="1"/>
</dbReference>
<dbReference type="AlphaFoldDB" id="A0A1R3U347"/>
<dbReference type="FunFam" id="2.40.170.20:FF:000005">
    <property type="entry name" value="TonB-dependent siderophore receptor"/>
    <property type="match status" value="1"/>
</dbReference>
<dbReference type="RefSeq" id="WP_077123112.1">
    <property type="nucleotide sequence ID" value="NZ_FMUE01000025.1"/>
</dbReference>
<evidence type="ECO:0000256" key="6">
    <source>
        <dbReference type="ARBA" id="ARBA00022692"/>
    </source>
</evidence>
<dbReference type="NCBIfam" id="TIGR01783">
    <property type="entry name" value="TonB-siderophor"/>
    <property type="match status" value="1"/>
</dbReference>
<evidence type="ECO:0000313" key="18">
    <source>
        <dbReference type="Proteomes" id="UP000187891"/>
    </source>
</evidence>
<dbReference type="Pfam" id="PF00593">
    <property type="entry name" value="TonB_dep_Rec_b-barrel"/>
    <property type="match status" value="1"/>
</dbReference>
<name>A0A1R3U347_9HYPH</name>
<dbReference type="InterPro" id="IPR010105">
    <property type="entry name" value="TonB_sidphr_rcpt"/>
</dbReference>
<dbReference type="EMBL" id="FMUE01000025">
    <property type="protein sequence ID" value="SCX35965.1"/>
    <property type="molecule type" value="Genomic_DNA"/>
</dbReference>
<dbReference type="PANTHER" id="PTHR32552:SF68">
    <property type="entry name" value="FERRICHROME OUTER MEMBRANE TRANSPORTER_PHAGE RECEPTOR"/>
    <property type="match status" value="1"/>
</dbReference>
<keyword evidence="9" id="KW-0406">Ion transport</keyword>
<dbReference type="Gene3D" id="2.40.170.20">
    <property type="entry name" value="TonB-dependent receptor, beta-barrel domain"/>
    <property type="match status" value="1"/>
</dbReference>
<dbReference type="SUPFAM" id="SSF56935">
    <property type="entry name" value="Porins"/>
    <property type="match status" value="1"/>
</dbReference>
<dbReference type="InterPro" id="IPR000531">
    <property type="entry name" value="Beta-barrel_TonB"/>
</dbReference>
<dbReference type="InterPro" id="IPR036942">
    <property type="entry name" value="Beta-barrel_TonB_sf"/>
</dbReference>
<keyword evidence="8" id="KW-0408">Iron</keyword>
<keyword evidence="7" id="KW-0732">Signal</keyword>
<keyword evidence="3 14" id="KW-0813">Transport</keyword>
<sequence length="806" mass="86485">MVQLSGNGRKTNGKRKALITTLMMSTSIGLGIGVTARTAFAQAAAQTNFSINAGPLNQALMTFGRQTGLQITYLASIAAGKSSPGFSGNATREHALASILKGSGLTYSFPNATTVAIAASGPLASGANVSIDGSTVLETIIVDGATNGVNSFVVANSSSGTKTNAPLVEVPQSISVVGRKQIDAQNAQSVSEILRYVPGVTIETYGPDPKGYDWIMMRGFNAQSTSSYLDGLRQISSGYSFFRTDPYQLQSVEVLRGPSSSLYGQSDAGGIVNKISKKPPDTPVREVEVEYGSNQRAQVGFDLGGPVNDDKSVMYRVTGVARNSNTQFQYSDGTDIGDDRLMIAPSVTWAPDSDTSLTVTGQALRDKSGGTVLMFTPTNTLIGDHTFNKSVQEQGTIGYEFSHRFSDTWTVRQNLRYGHAEFKLDNLLATGMDAFGNLIRGTRRFDESLDALTIDNQAQANFDTGAFAHELLLGLDYARSDADVKRYSGSAPSLNPNNPVYGVGIPQPTTAFANYKEKYQQIGLYAQDRINLTDNLIATIGGRYDWVDIDTNNRLSSTNSSLDVGNFSGRAGLSYKTPWGLVPYVSYAESFVPNTGVSSSGTGFDPSTGRQWEVGVKYEPVGIDALFTVAWFDIVKSNVLTPERNGAGALTNFFVATGEVQSRGVELEGKFSIANGWDLTSSYTWTDAEITKDNSGFVGKTPYLVPEHQASAWLNYTVYDGVLEGLSIGGGVRYVGDSFGDNANTVKVDGRTLLDLGASYKVGDNATVSLNATNVFDKKYYTTCEDSMSCYEGDRRSVIGRLKVNF</sequence>
<evidence type="ECO:0000256" key="9">
    <source>
        <dbReference type="ARBA" id="ARBA00023065"/>
    </source>
</evidence>
<evidence type="ECO:0000256" key="7">
    <source>
        <dbReference type="ARBA" id="ARBA00022729"/>
    </source>
</evidence>
<keyword evidence="12" id="KW-0675">Receptor</keyword>
<proteinExistence type="inferred from homology"/>
<dbReference type="STRING" id="1907666.DSM25559_5238"/>
<evidence type="ECO:0000256" key="3">
    <source>
        <dbReference type="ARBA" id="ARBA00022448"/>
    </source>
</evidence>
<protein>
    <submittedName>
        <fullName evidence="17">Ferric hydroxamate uptake</fullName>
    </submittedName>
</protein>
<keyword evidence="5" id="KW-0410">Iron transport</keyword>
<dbReference type="GO" id="GO:0009279">
    <property type="term" value="C:cell outer membrane"/>
    <property type="evidence" value="ECO:0007669"/>
    <property type="project" value="UniProtKB-SubCell"/>
</dbReference>
<dbReference type="GO" id="GO:0038023">
    <property type="term" value="F:signaling receptor activity"/>
    <property type="evidence" value="ECO:0007669"/>
    <property type="project" value="InterPro"/>
</dbReference>
<dbReference type="PANTHER" id="PTHR32552">
    <property type="entry name" value="FERRICHROME IRON RECEPTOR-RELATED"/>
    <property type="match status" value="1"/>
</dbReference>
<dbReference type="InterPro" id="IPR039426">
    <property type="entry name" value="TonB-dep_rcpt-like"/>
</dbReference>
<dbReference type="InterPro" id="IPR012910">
    <property type="entry name" value="Plug_dom"/>
</dbReference>
<comment type="subcellular location">
    <subcellularLocation>
        <location evidence="1 14">Cell outer membrane</location>
        <topology evidence="1 14">Multi-pass membrane protein</topology>
    </subcellularLocation>
</comment>
<gene>
    <name evidence="17" type="primary">fhuA_5</name>
    <name evidence="17" type="ORF">DSM25559_5238</name>
</gene>
<dbReference type="GO" id="GO:0015891">
    <property type="term" value="P:siderophore transport"/>
    <property type="evidence" value="ECO:0007669"/>
    <property type="project" value="InterPro"/>
</dbReference>
<keyword evidence="4 14" id="KW-1134">Transmembrane beta strand</keyword>
<dbReference type="GO" id="GO:0015344">
    <property type="term" value="F:siderophore uptake transmembrane transporter activity"/>
    <property type="evidence" value="ECO:0007669"/>
    <property type="project" value="TreeGrafter"/>
</dbReference>
<keyword evidence="11 14" id="KW-0472">Membrane</keyword>
<dbReference type="Proteomes" id="UP000187891">
    <property type="component" value="Unassembled WGS sequence"/>
</dbReference>
<evidence type="ECO:0000256" key="11">
    <source>
        <dbReference type="ARBA" id="ARBA00023136"/>
    </source>
</evidence>
<evidence type="ECO:0000256" key="10">
    <source>
        <dbReference type="ARBA" id="ARBA00023077"/>
    </source>
</evidence>
<evidence type="ECO:0000256" key="5">
    <source>
        <dbReference type="ARBA" id="ARBA00022496"/>
    </source>
</evidence>
<evidence type="ECO:0000256" key="12">
    <source>
        <dbReference type="ARBA" id="ARBA00023170"/>
    </source>
</evidence>
<dbReference type="CDD" id="cd01347">
    <property type="entry name" value="ligand_gated_channel"/>
    <property type="match status" value="1"/>
</dbReference>
<feature type="domain" description="Secretin/TonB short N-terminal" evidence="16">
    <location>
        <begin position="69"/>
        <end position="120"/>
    </location>
</feature>
<evidence type="ECO:0000256" key="4">
    <source>
        <dbReference type="ARBA" id="ARBA00022452"/>
    </source>
</evidence>
<evidence type="ECO:0000259" key="16">
    <source>
        <dbReference type="SMART" id="SM00965"/>
    </source>
</evidence>
<evidence type="ECO:0000256" key="8">
    <source>
        <dbReference type="ARBA" id="ARBA00023004"/>
    </source>
</evidence>
<evidence type="ECO:0000256" key="15">
    <source>
        <dbReference type="RuleBase" id="RU003357"/>
    </source>
</evidence>
<dbReference type="InterPro" id="IPR037066">
    <property type="entry name" value="Plug_dom_sf"/>
</dbReference>
<comment type="similarity">
    <text evidence="2 14 15">Belongs to the TonB-dependent receptor family.</text>
</comment>
<accession>A0A1R3U347</accession>
<dbReference type="Pfam" id="PF07715">
    <property type="entry name" value="Plug"/>
    <property type="match status" value="1"/>
</dbReference>
<evidence type="ECO:0000256" key="14">
    <source>
        <dbReference type="PROSITE-ProRule" id="PRU01360"/>
    </source>
</evidence>
<evidence type="ECO:0000313" key="17">
    <source>
        <dbReference type="EMBL" id="SCX35965.1"/>
    </source>
</evidence>
<organism evidence="17 18">
    <name type="scientific">Agrobacterium rosae</name>
    <dbReference type="NCBI Taxonomy" id="1972867"/>
    <lineage>
        <taxon>Bacteria</taxon>
        <taxon>Pseudomonadati</taxon>
        <taxon>Pseudomonadota</taxon>
        <taxon>Alphaproteobacteria</taxon>
        <taxon>Hyphomicrobiales</taxon>
        <taxon>Rhizobiaceae</taxon>
        <taxon>Rhizobium/Agrobacterium group</taxon>
        <taxon>Agrobacterium</taxon>
    </lineage>
</organism>
<dbReference type="Gene3D" id="2.170.130.10">
    <property type="entry name" value="TonB-dependent receptor, plug domain"/>
    <property type="match status" value="1"/>
</dbReference>
<evidence type="ECO:0000256" key="13">
    <source>
        <dbReference type="ARBA" id="ARBA00023237"/>
    </source>
</evidence>
<evidence type="ECO:0000256" key="1">
    <source>
        <dbReference type="ARBA" id="ARBA00004571"/>
    </source>
</evidence>
<reference evidence="18" key="1">
    <citation type="submission" date="2016-10" db="EMBL/GenBank/DDBJ databases">
        <authorList>
            <person name="Wibberg D."/>
        </authorList>
    </citation>
    <scope>NUCLEOTIDE SEQUENCE [LARGE SCALE GENOMIC DNA]</scope>
</reference>
<dbReference type="InterPro" id="IPR011662">
    <property type="entry name" value="Secretin/TonB_short_N"/>
</dbReference>
<evidence type="ECO:0000256" key="2">
    <source>
        <dbReference type="ARBA" id="ARBA00009810"/>
    </source>
</evidence>
<dbReference type="SMART" id="SM00965">
    <property type="entry name" value="STN"/>
    <property type="match status" value="1"/>
</dbReference>
<keyword evidence="13 14" id="KW-0998">Cell outer membrane</keyword>
<dbReference type="FunFam" id="2.170.130.10:FF:000001">
    <property type="entry name" value="Catecholate siderophore TonB-dependent receptor"/>
    <property type="match status" value="1"/>
</dbReference>
<dbReference type="Gene3D" id="3.55.50.30">
    <property type="match status" value="1"/>
</dbReference>
<keyword evidence="10 15" id="KW-0798">TonB box</keyword>